<sequence>MLRALGISVAALMAAYGSWLIYAAIKFFQCLAEPPPTPTPLLICQDVGEDWGWIMVGLGTALVLPMVWIVFRHFRSHRLER</sequence>
<dbReference type="AlphaFoldDB" id="A0A2T4J1U4"/>
<proteinExistence type="predicted"/>
<evidence type="ECO:0000313" key="3">
    <source>
        <dbReference type="Proteomes" id="UP000240259"/>
    </source>
</evidence>
<name>A0A2T4J1U4_9HYPH</name>
<feature type="transmembrane region" description="Helical" evidence="1">
    <location>
        <begin position="51"/>
        <end position="71"/>
    </location>
</feature>
<keyword evidence="1" id="KW-0812">Transmembrane</keyword>
<dbReference type="RefSeq" id="WP_107647856.1">
    <property type="nucleotide sequence ID" value="NZ_PZJX01000006.1"/>
</dbReference>
<accession>A0A2T4J1U4</accession>
<dbReference type="Proteomes" id="UP000240259">
    <property type="component" value="Unassembled WGS sequence"/>
</dbReference>
<keyword evidence="3" id="KW-1185">Reference proteome</keyword>
<evidence type="ECO:0000313" key="2">
    <source>
        <dbReference type="EMBL" id="PTE11808.1"/>
    </source>
</evidence>
<dbReference type="EMBL" id="PZJX01000006">
    <property type="protein sequence ID" value="PTE11808.1"/>
    <property type="molecule type" value="Genomic_DNA"/>
</dbReference>
<comment type="caution">
    <text evidence="2">The sequence shown here is derived from an EMBL/GenBank/DDBJ whole genome shotgun (WGS) entry which is preliminary data.</text>
</comment>
<keyword evidence="1" id="KW-0472">Membrane</keyword>
<organism evidence="2 3">
    <name type="scientific">Mesorhizobium helmanticense</name>
    <dbReference type="NCBI Taxonomy" id="1776423"/>
    <lineage>
        <taxon>Bacteria</taxon>
        <taxon>Pseudomonadati</taxon>
        <taxon>Pseudomonadota</taxon>
        <taxon>Alphaproteobacteria</taxon>
        <taxon>Hyphomicrobiales</taxon>
        <taxon>Phyllobacteriaceae</taxon>
        <taxon>Mesorhizobium</taxon>
    </lineage>
</organism>
<gene>
    <name evidence="2" type="ORF">C9427_03760</name>
</gene>
<evidence type="ECO:0000256" key="1">
    <source>
        <dbReference type="SAM" id="Phobius"/>
    </source>
</evidence>
<keyword evidence="1" id="KW-1133">Transmembrane helix</keyword>
<protein>
    <submittedName>
        <fullName evidence="2">Uncharacterized protein</fullName>
    </submittedName>
</protein>
<reference evidence="2 3" key="1">
    <citation type="submission" date="2018-03" db="EMBL/GenBank/DDBJ databases">
        <title>Genome sequence of the symbiotic type strain Mesorhizobium helmanticense CSLC115NT isolated from Lotus corniculatus nodules.</title>
        <authorList>
            <person name="Sannazzaro A.I."/>
            <person name="Torres Tejerizo G.A."/>
            <person name="Dip D."/>
            <person name="Caballero M."/>
            <person name="Pistorio M."/>
            <person name="Estrella M.J."/>
        </authorList>
    </citation>
    <scope>NUCLEOTIDE SEQUENCE [LARGE SCALE GENOMIC DNA]</scope>
    <source>
        <strain evidence="2 3">CSLC115N</strain>
    </source>
</reference>